<dbReference type="EMBL" id="QYUK01000011">
    <property type="protein sequence ID" value="RJF87483.1"/>
    <property type="molecule type" value="Genomic_DNA"/>
</dbReference>
<evidence type="ECO:0008006" key="4">
    <source>
        <dbReference type="Google" id="ProtNLM"/>
    </source>
</evidence>
<dbReference type="AlphaFoldDB" id="A0A418WBR9"/>
<keyword evidence="3" id="KW-1185">Reference proteome</keyword>
<comment type="caution">
    <text evidence="2">The sequence shown here is derived from an EMBL/GenBank/DDBJ whole genome shotgun (WGS) entry which is preliminary data.</text>
</comment>
<accession>A0A418WBR9</accession>
<dbReference type="Proteomes" id="UP000284605">
    <property type="component" value="Unassembled WGS sequence"/>
</dbReference>
<evidence type="ECO:0000313" key="2">
    <source>
        <dbReference type="EMBL" id="RJF87483.1"/>
    </source>
</evidence>
<keyword evidence="1" id="KW-0732">Signal</keyword>
<evidence type="ECO:0000256" key="1">
    <source>
        <dbReference type="SAM" id="SignalP"/>
    </source>
</evidence>
<name>A0A418WBR9_9PROT</name>
<proteinExistence type="predicted"/>
<sequence length="116" mass="11817">MLAVLVAMALLVAPVAAVHARPCLERTSDQHAVSAEGLQPEVASSRDAAQGDFHTNGHQACCSNACGVSAPATGDASAIDVVLAGVGQHFARYDQVARGLAIPPTLAPLEPWPDPA</sequence>
<protein>
    <recommendedName>
        <fullName evidence="4">DUF2946 domain-containing protein</fullName>
    </recommendedName>
</protein>
<feature type="chain" id="PRO_5019377670" description="DUF2946 domain-containing protein" evidence="1">
    <location>
        <begin position="21"/>
        <end position="116"/>
    </location>
</feature>
<dbReference type="RefSeq" id="WP_119778122.1">
    <property type="nucleotide sequence ID" value="NZ_QYUK01000011.1"/>
</dbReference>
<gene>
    <name evidence="2" type="ORF">D3874_11030</name>
</gene>
<reference evidence="2 3" key="1">
    <citation type="submission" date="2018-09" db="EMBL/GenBank/DDBJ databases">
        <authorList>
            <person name="Zhu H."/>
        </authorList>
    </citation>
    <scope>NUCLEOTIDE SEQUENCE [LARGE SCALE GENOMIC DNA]</scope>
    <source>
        <strain evidence="2 3">K1W22B-8</strain>
    </source>
</reference>
<evidence type="ECO:0000313" key="3">
    <source>
        <dbReference type="Proteomes" id="UP000284605"/>
    </source>
</evidence>
<dbReference type="OrthoDB" id="8383028at2"/>
<feature type="signal peptide" evidence="1">
    <location>
        <begin position="1"/>
        <end position="20"/>
    </location>
</feature>
<organism evidence="2 3">
    <name type="scientific">Oleomonas cavernae</name>
    <dbReference type="NCBI Taxonomy" id="2320859"/>
    <lineage>
        <taxon>Bacteria</taxon>
        <taxon>Pseudomonadati</taxon>
        <taxon>Pseudomonadota</taxon>
        <taxon>Alphaproteobacteria</taxon>
        <taxon>Acetobacterales</taxon>
        <taxon>Acetobacteraceae</taxon>
        <taxon>Oleomonas</taxon>
    </lineage>
</organism>